<dbReference type="SUPFAM" id="SSF47668">
    <property type="entry name" value="N-terminal domain of cbl (N-cbl)"/>
    <property type="match status" value="1"/>
</dbReference>
<keyword evidence="6" id="KW-0833">Ubl conjugation pathway</keyword>
<dbReference type="GO" id="GO:0007166">
    <property type="term" value="P:cell surface receptor signaling pathway"/>
    <property type="evidence" value="ECO:0007669"/>
    <property type="project" value="InterPro"/>
</dbReference>
<organism evidence="11 12">
    <name type="scientific">Caenorhabditis bovis</name>
    <dbReference type="NCBI Taxonomy" id="2654633"/>
    <lineage>
        <taxon>Eukaryota</taxon>
        <taxon>Metazoa</taxon>
        <taxon>Ecdysozoa</taxon>
        <taxon>Nematoda</taxon>
        <taxon>Chromadorea</taxon>
        <taxon>Rhabditida</taxon>
        <taxon>Rhabditina</taxon>
        <taxon>Rhabditomorpha</taxon>
        <taxon>Rhabditoidea</taxon>
        <taxon>Rhabditidae</taxon>
        <taxon>Peloderinae</taxon>
        <taxon>Caenorhabditis</taxon>
    </lineage>
</organism>
<dbReference type="Gene3D" id="3.30.40.10">
    <property type="entry name" value="Zinc/RING finger domain, C3HC4 (zinc finger)"/>
    <property type="match status" value="1"/>
</dbReference>
<accession>A0A8S1EI57</accession>
<evidence type="ECO:0000313" key="11">
    <source>
        <dbReference type="EMBL" id="CAB3400654.1"/>
    </source>
</evidence>
<dbReference type="InterPro" id="IPR014742">
    <property type="entry name" value="Adaptor_Cbl_SH2-like"/>
</dbReference>
<evidence type="ECO:0000256" key="3">
    <source>
        <dbReference type="ARBA" id="ARBA00022833"/>
    </source>
</evidence>
<dbReference type="InterPro" id="IPR024162">
    <property type="entry name" value="Adaptor_Cbl"/>
</dbReference>
<evidence type="ECO:0000313" key="12">
    <source>
        <dbReference type="Proteomes" id="UP000494206"/>
    </source>
</evidence>
<dbReference type="Gene3D" id="1.10.238.10">
    <property type="entry name" value="EF-hand"/>
    <property type="match status" value="1"/>
</dbReference>
<dbReference type="GO" id="GO:0045121">
    <property type="term" value="C:membrane raft"/>
    <property type="evidence" value="ECO:0007669"/>
    <property type="project" value="TreeGrafter"/>
</dbReference>
<keyword evidence="3 6" id="KW-0862">Zinc</keyword>
<feature type="domain" description="Cbl-PTB" evidence="10">
    <location>
        <begin position="66"/>
        <end position="369"/>
    </location>
</feature>
<dbReference type="FunFam" id="1.10.238.10:FF:000594">
    <property type="entry name" value="Suppressor of LIneage defect"/>
    <property type="match status" value="1"/>
</dbReference>
<dbReference type="Pfam" id="PF13920">
    <property type="entry name" value="zf-C3HC4_3"/>
    <property type="match status" value="1"/>
</dbReference>
<comment type="domain">
    <text evidence="6">The N-terminus is composed of the phosphotyrosine binding (PTB) domain, a short linker region and the RING-type zinc finger. The PTB domain, which is also called TKB (tyrosine kinase binding) domain, is composed of three different subdomains: a four-helix bundle (4H), a calcium-binding EF hand and a divergent SH2 domain.</text>
</comment>
<dbReference type="GO" id="GO:0005886">
    <property type="term" value="C:plasma membrane"/>
    <property type="evidence" value="ECO:0007669"/>
    <property type="project" value="TreeGrafter"/>
</dbReference>
<dbReference type="InterPro" id="IPR036860">
    <property type="entry name" value="SH2_dom_sf"/>
</dbReference>
<evidence type="ECO:0000256" key="2">
    <source>
        <dbReference type="ARBA" id="ARBA00022771"/>
    </source>
</evidence>
<dbReference type="InterPro" id="IPR001841">
    <property type="entry name" value="Znf_RING"/>
</dbReference>
<dbReference type="OrthoDB" id="7237699at2759"/>
<gene>
    <name evidence="11" type="ORF">CBOVIS_LOCUS3545</name>
</gene>
<dbReference type="Gene3D" id="1.20.930.20">
    <property type="entry name" value="Adaptor protein Cbl, N-terminal domain"/>
    <property type="match status" value="1"/>
</dbReference>
<dbReference type="PANTHER" id="PTHR23007:SF11">
    <property type="entry name" value="E3 UBIQUITIN-PROTEIN LIGASE CBL"/>
    <property type="match status" value="1"/>
</dbReference>
<feature type="domain" description="RING-type" evidence="9">
    <location>
        <begin position="399"/>
        <end position="440"/>
    </location>
</feature>
<dbReference type="GO" id="GO:0008270">
    <property type="term" value="F:zinc ion binding"/>
    <property type="evidence" value="ECO:0007669"/>
    <property type="project" value="UniProtKB-KW"/>
</dbReference>
<evidence type="ECO:0000256" key="4">
    <source>
        <dbReference type="ARBA" id="ARBA00022837"/>
    </source>
</evidence>
<dbReference type="InterPro" id="IPR024159">
    <property type="entry name" value="Cbl_PTB"/>
</dbReference>
<dbReference type="CDD" id="cd09920">
    <property type="entry name" value="SH2_Cbl-b_TKB"/>
    <property type="match status" value="1"/>
</dbReference>
<comment type="pathway">
    <text evidence="6">Protein modification; protein ubiquitination.</text>
</comment>
<keyword evidence="8" id="KW-0472">Membrane</keyword>
<dbReference type="PROSITE" id="PS51506">
    <property type="entry name" value="CBL_PTB"/>
    <property type="match status" value="1"/>
</dbReference>
<dbReference type="GO" id="GO:0017124">
    <property type="term" value="F:SH3 domain binding"/>
    <property type="evidence" value="ECO:0007669"/>
    <property type="project" value="TreeGrafter"/>
</dbReference>
<dbReference type="InterPro" id="IPR036537">
    <property type="entry name" value="Adaptor_Cbl_N_dom_sf"/>
</dbReference>
<keyword evidence="6" id="KW-0808">Transferase</keyword>
<evidence type="ECO:0000259" key="10">
    <source>
        <dbReference type="PROSITE" id="PS51506"/>
    </source>
</evidence>
<dbReference type="Pfam" id="PF02761">
    <property type="entry name" value="Cbl_N2"/>
    <property type="match status" value="1"/>
</dbReference>
<dbReference type="PROSITE" id="PS00018">
    <property type="entry name" value="EF_HAND_1"/>
    <property type="match status" value="1"/>
</dbReference>
<proteinExistence type="predicted"/>
<keyword evidence="1 6" id="KW-0479">Metal-binding</keyword>
<dbReference type="Gene3D" id="3.30.505.10">
    <property type="entry name" value="SH2 domain"/>
    <property type="match status" value="1"/>
</dbReference>
<name>A0A8S1EI57_9PELO</name>
<dbReference type="EMBL" id="CADEPM010000002">
    <property type="protein sequence ID" value="CAB3400654.1"/>
    <property type="molecule type" value="Genomic_DNA"/>
</dbReference>
<evidence type="ECO:0000256" key="5">
    <source>
        <dbReference type="PROSITE-ProRule" id="PRU00175"/>
    </source>
</evidence>
<evidence type="ECO:0000256" key="6">
    <source>
        <dbReference type="RuleBase" id="RU367001"/>
    </source>
</evidence>
<feature type="transmembrane region" description="Helical" evidence="8">
    <location>
        <begin position="7"/>
        <end position="26"/>
    </location>
</feature>
<feature type="compositionally biased region" description="Pro residues" evidence="7">
    <location>
        <begin position="504"/>
        <end position="513"/>
    </location>
</feature>
<dbReference type="Proteomes" id="UP000494206">
    <property type="component" value="Unassembled WGS sequence"/>
</dbReference>
<dbReference type="GO" id="GO:0005509">
    <property type="term" value="F:calcium ion binding"/>
    <property type="evidence" value="ECO:0007669"/>
    <property type="project" value="UniProtKB-UniRule"/>
</dbReference>
<evidence type="ECO:0000256" key="8">
    <source>
        <dbReference type="SAM" id="Phobius"/>
    </source>
</evidence>
<evidence type="ECO:0000256" key="7">
    <source>
        <dbReference type="SAM" id="MobiDB-lite"/>
    </source>
</evidence>
<comment type="function">
    <text evidence="6">E3 ubiquitin-protein ligase which accepts ubiquitin from specific E2 ubiquitin-conjugating enzymes, and transfers it to substrates, generally promoting their degradation by the proteasome.</text>
</comment>
<keyword evidence="8" id="KW-0812">Transmembrane</keyword>
<comment type="catalytic activity">
    <reaction evidence="6">
        <text>S-ubiquitinyl-[E2 ubiquitin-conjugating enzyme]-L-cysteine + [acceptor protein]-L-lysine = [E2 ubiquitin-conjugating enzyme]-L-cysteine + N(6)-ubiquitinyl-[acceptor protein]-L-lysine.</text>
        <dbReference type="EC" id="2.3.2.27"/>
    </reaction>
</comment>
<keyword evidence="12" id="KW-1185">Reference proteome</keyword>
<dbReference type="InterPro" id="IPR013083">
    <property type="entry name" value="Znf_RING/FYVE/PHD"/>
</dbReference>
<sequence>MNRQRPVPLQIFVVVMGSINSFFGRIQKLFRQNRNRHVVDITGASGLRGRYMNRHNAPPVTLTTSSIPSSIGDRRFLLKVCKTMDEVVKLCQSQKLNLKSSPPFILDILPDTYAHLMLIFTNHNNMLRDNELLRIFMNNLVSKCKEVSKLFRNTSIYDEKSEYRRALTKYSLILSHMLFELRAEFPNGVFVGDKFRITKKAAEDFWNSKFGKSKHIVPWPTFLKALEQHHGGPISKVQAIELKKTLDLSDDGFISTFEFDVFTRLFYPFKTVINNWQTLTTGHPAYCAFMTYDEVRTRLESLVSKPGSYIFRLSCTRPGQWAIGYVAPDGRIYQTIPQNKSLIQALFEGSNEGFYKYPNGRDHDISLDKLMEAAQAERVIVHDDQNDLYTEMGTTFEMCKICDDQHKNTRIEPCGHLLCHQCLVRWQDTEGGGATCPFCRYEIKGTNAIVIDRVPAHRRRNVRDNNDEEEFVEMDFGYDAETNEVKVTIVPQTPAVPSVSDLPIAPPPLPPRPQNRGGRSNSTRRHVRSYVNVEESLPSTSTAPTITAPPLPPRPANSSRANYVNAPVIGQRHLLD</sequence>
<dbReference type="GO" id="GO:0030971">
    <property type="term" value="F:receptor tyrosine kinase binding"/>
    <property type="evidence" value="ECO:0007669"/>
    <property type="project" value="TreeGrafter"/>
</dbReference>
<dbReference type="SUPFAM" id="SSF57850">
    <property type="entry name" value="RING/U-box"/>
    <property type="match status" value="1"/>
</dbReference>
<keyword evidence="4 6" id="KW-0106">Calcium</keyword>
<dbReference type="InterPro" id="IPR014741">
    <property type="entry name" value="Adaptor_Cbl_EF_hand-like"/>
</dbReference>
<dbReference type="SUPFAM" id="SSF47473">
    <property type="entry name" value="EF-hand"/>
    <property type="match status" value="1"/>
</dbReference>
<dbReference type="GO" id="GO:0061630">
    <property type="term" value="F:ubiquitin protein ligase activity"/>
    <property type="evidence" value="ECO:0007669"/>
    <property type="project" value="UniProtKB-EC"/>
</dbReference>
<dbReference type="Pfam" id="PF02262">
    <property type="entry name" value="Cbl_N"/>
    <property type="match status" value="1"/>
</dbReference>
<dbReference type="PANTHER" id="PTHR23007">
    <property type="entry name" value="CBL"/>
    <property type="match status" value="1"/>
</dbReference>
<evidence type="ECO:0000256" key="1">
    <source>
        <dbReference type="ARBA" id="ARBA00022723"/>
    </source>
</evidence>
<dbReference type="PROSITE" id="PS00518">
    <property type="entry name" value="ZF_RING_1"/>
    <property type="match status" value="1"/>
</dbReference>
<keyword evidence="2 5" id="KW-0863">Zinc-finger</keyword>
<dbReference type="InterPro" id="IPR017907">
    <property type="entry name" value="Znf_RING_CS"/>
</dbReference>
<dbReference type="InterPro" id="IPR011992">
    <property type="entry name" value="EF-hand-dom_pair"/>
</dbReference>
<dbReference type="GO" id="GO:0001784">
    <property type="term" value="F:phosphotyrosine residue binding"/>
    <property type="evidence" value="ECO:0007669"/>
    <property type="project" value="UniProtKB-UniRule"/>
</dbReference>
<dbReference type="EC" id="2.3.2.27" evidence="6"/>
<dbReference type="InterPro" id="IPR018247">
    <property type="entry name" value="EF_Hand_1_Ca_BS"/>
</dbReference>
<dbReference type="SUPFAM" id="SSF55550">
    <property type="entry name" value="SH2 domain"/>
    <property type="match status" value="1"/>
</dbReference>
<dbReference type="PROSITE" id="PS50089">
    <property type="entry name" value="ZF_RING_2"/>
    <property type="match status" value="1"/>
</dbReference>
<feature type="region of interest" description="Disordered" evidence="7">
    <location>
        <begin position="496"/>
        <end position="564"/>
    </location>
</feature>
<reference evidence="11 12" key="1">
    <citation type="submission" date="2020-04" db="EMBL/GenBank/DDBJ databases">
        <authorList>
            <person name="Laetsch R D."/>
            <person name="Stevens L."/>
            <person name="Kumar S."/>
            <person name="Blaxter L. M."/>
        </authorList>
    </citation>
    <scope>NUCLEOTIDE SEQUENCE [LARGE SCALE GENOMIC DNA]</scope>
</reference>
<dbReference type="AlphaFoldDB" id="A0A8S1EI57"/>
<keyword evidence="8" id="KW-1133">Transmembrane helix</keyword>
<dbReference type="InterPro" id="IPR003153">
    <property type="entry name" value="Adaptor_Cbl_N_hlx"/>
</dbReference>
<protein>
    <recommendedName>
        <fullName evidence="6">E3 ubiquitin-protein ligase CBL</fullName>
        <ecNumber evidence="6">2.3.2.27</ecNumber>
    </recommendedName>
</protein>
<evidence type="ECO:0000259" key="9">
    <source>
        <dbReference type="PROSITE" id="PS50089"/>
    </source>
</evidence>
<dbReference type="GO" id="GO:0023051">
    <property type="term" value="P:regulation of signaling"/>
    <property type="evidence" value="ECO:0007669"/>
    <property type="project" value="InterPro"/>
</dbReference>
<dbReference type="Pfam" id="PF02762">
    <property type="entry name" value="Cbl_N3"/>
    <property type="match status" value="1"/>
</dbReference>
<feature type="compositionally biased region" description="Low complexity" evidence="7">
    <location>
        <begin position="536"/>
        <end position="546"/>
    </location>
</feature>
<dbReference type="SMART" id="SM00184">
    <property type="entry name" value="RING"/>
    <property type="match status" value="1"/>
</dbReference>
<comment type="caution">
    <text evidence="11">The sequence shown here is derived from an EMBL/GenBank/DDBJ whole genome shotgun (WGS) entry which is preliminary data.</text>
</comment>